<evidence type="ECO:0000256" key="5">
    <source>
        <dbReference type="ARBA" id="ARBA00023306"/>
    </source>
</evidence>
<dbReference type="Pfam" id="PF18122">
    <property type="entry name" value="APC1_C"/>
    <property type="match status" value="1"/>
</dbReference>
<keyword evidence="2" id="KW-0132">Cell division</keyword>
<dbReference type="EMBL" id="BPWL01000005">
    <property type="protein sequence ID" value="GJJ10443.1"/>
    <property type="molecule type" value="Genomic_DNA"/>
</dbReference>
<dbReference type="GO" id="GO:0007091">
    <property type="term" value="P:metaphase/anaphase transition of mitotic cell cycle"/>
    <property type="evidence" value="ECO:0007669"/>
    <property type="project" value="TreeGrafter"/>
</dbReference>
<dbReference type="GO" id="GO:0060090">
    <property type="term" value="F:molecular adaptor activity"/>
    <property type="evidence" value="ECO:0007669"/>
    <property type="project" value="TreeGrafter"/>
</dbReference>
<dbReference type="InterPro" id="IPR048971">
    <property type="entry name" value="Apc1_3rd"/>
</dbReference>
<sequence>MPVDEPSDVLMHSIHSFIDKERIVGVSEPLHNSVTIHFEDGTTTRSKIEYIHRDELTKTCFVALSFALTTQRAFDLHLSWLHKVSALNGLAENDEEWECFVDAVCDLLKVESPNHRKANVATFSTAWEALAYSTSNARFENDRVLELLDLPFMPSQQSTGPPPLPAEDIDPCLLALHLLAEGYKLKTDAVHAFLPRLARLLIALARTIRPEWADYWARVFPENLQGWADPKRETEYPTRLRPQPPDIYLYLFSRLIEPHSKAGWTMLIHIGQMYQFEPALQYGRTDPLQDIYRFFNVWECFTDLTVSTARKRAENAMQTMVRLGITNDDLDNMPPGLAQPIREALRTCQTLPSGDWSATAYNLILRPDFAQMIAGDAFHMTSRDSFRQVNKHSDPSWSRATVGELIATTHAAMESEPPAISGVELDLGDFTDIRFGSDRRIQEVARMLQSSSPPNVKMPDRNDLTEHEIAREQQTTALRVAERTLALPVGRAMFTFGTVPTVTRDVYQVPKMEFTVRVQPYNTLVTVDGNKINTEAKNWADFHNGVAAGLRLSPTSKMIDSSWIIFNRPAELTAEHAGFLFGLGLTCHLKNLLTWHTFSYLTPKHDLTSIGVLLGLSVAHVGTANRHVMKLLAVHTPALLPNPSVDLNIGMLTQAAGLVGMGLLYLGTTDRRMAELALHEISRTQLNASNQAADHREAYALSAALAFGMIMLGGGANTTSLADMNMISRLRILIHGEPLLPGNRLNRDSFDVSLTSAPATLALALMFLKTGREDIVDVLTVPNTLLELHRLQPSFLLVRTLGRALIMWDKITPTPQWVTDQLPKSALEALEQRMTGKHIDESLELAYFNIISGACFAMGLKYAGTAQEDPYTCLIHFHDLFTRISNQNSGQFDHRIKRAAVRDGLNLMSLALSMVMAGTGEINCLRRFRFSHGQAIQPGRYGVHMATHMAIGMLFLGGGRYTLGTSNAGIAALLAAFYPRFPTLSHENRGHLQALRHLWVLAVEPRCLIGRDVESNEVVYLPVKVKLREGKDTRAAQLISPTLFPDINRLLTIRVDNPRYFPFILDIANNQRHRDVLLRNQTLWVKRRTGHLGYGEDPRGSRSIYVRSGASSGDAAVLDNPKPSDVFSPSSAEFYQFISSFSNEAFYVAFADRFCRNDGTDEEELIFSAFSQAAMLECLTLDRAHMLPTYLSIHLTRRIPHWTPLALRDLAWHDEFYKNIYDARFSGKSDNAALPPLMRRPLLLAAERDLELRMRDLRQNDNNGDLKEGLKRYHCSEGLSLRTPVTANDYKAQKELLRNLGFFLTRTNIPPPSVLQRMRIEAEATSASLLQAAQAIPGKNANAMGEEAVLGLLWNTGVLFAGGILRPWTIKALREVRESWGQQS</sequence>
<comment type="similarity">
    <text evidence="1">Belongs to the APC1 family.</text>
</comment>
<dbReference type="InterPro" id="IPR041221">
    <property type="entry name" value="APC1_C"/>
</dbReference>
<keyword evidence="3" id="KW-0677">Repeat</keyword>
<dbReference type="InterPro" id="IPR024990">
    <property type="entry name" value="Apc1"/>
</dbReference>
<organism evidence="8 9">
    <name type="scientific">Clathrus columnatus</name>
    <dbReference type="NCBI Taxonomy" id="1419009"/>
    <lineage>
        <taxon>Eukaryota</taxon>
        <taxon>Fungi</taxon>
        <taxon>Dikarya</taxon>
        <taxon>Basidiomycota</taxon>
        <taxon>Agaricomycotina</taxon>
        <taxon>Agaricomycetes</taxon>
        <taxon>Phallomycetidae</taxon>
        <taxon>Phallales</taxon>
        <taxon>Clathraceae</taxon>
        <taxon>Clathrus</taxon>
    </lineage>
</organism>
<dbReference type="PANTHER" id="PTHR12827">
    <property type="entry name" value="MEIOTIC CHECKPOINT REGULATOR TSG24 FAMILY MEMBER"/>
    <property type="match status" value="1"/>
</dbReference>
<dbReference type="Gene3D" id="1.25.10.10">
    <property type="entry name" value="Leucine-rich Repeat Variant"/>
    <property type="match status" value="2"/>
</dbReference>
<feature type="domain" description="Anaphase-promoting complex subunit 1 C-terminal" evidence="6">
    <location>
        <begin position="1136"/>
        <end position="1310"/>
    </location>
</feature>
<dbReference type="GO" id="GO:0005680">
    <property type="term" value="C:anaphase-promoting complex"/>
    <property type="evidence" value="ECO:0007669"/>
    <property type="project" value="InterPro"/>
</dbReference>
<evidence type="ECO:0000256" key="3">
    <source>
        <dbReference type="ARBA" id="ARBA00022737"/>
    </source>
</evidence>
<proteinExistence type="inferred from homology"/>
<accession>A0AAV5AAE1</accession>
<comment type="caution">
    <text evidence="8">The sequence shown here is derived from an EMBL/GenBank/DDBJ whole genome shotgun (WGS) entry which is preliminary data.</text>
</comment>
<evidence type="ECO:0000256" key="2">
    <source>
        <dbReference type="ARBA" id="ARBA00022618"/>
    </source>
</evidence>
<evidence type="ECO:0000256" key="1">
    <source>
        <dbReference type="ARBA" id="ARBA00010547"/>
    </source>
</evidence>
<dbReference type="Pfam" id="PF21282">
    <property type="entry name" value="APC1_3rd"/>
    <property type="match status" value="1"/>
</dbReference>
<dbReference type="PANTHER" id="PTHR12827:SF3">
    <property type="entry name" value="ANAPHASE-PROMOTING COMPLEX SUBUNIT 1"/>
    <property type="match status" value="1"/>
</dbReference>
<feature type="domain" description="Anaphase-promoting complex subunit 1 beta-sandwich" evidence="7">
    <location>
        <begin position="1006"/>
        <end position="1088"/>
    </location>
</feature>
<protein>
    <recommendedName>
        <fullName evidence="10">Anaphase-promoting complex subunit 1</fullName>
    </recommendedName>
</protein>
<evidence type="ECO:0000259" key="7">
    <source>
        <dbReference type="Pfam" id="PF21282"/>
    </source>
</evidence>
<gene>
    <name evidence="8" type="ORF">Clacol_004669</name>
</gene>
<evidence type="ECO:0000313" key="8">
    <source>
        <dbReference type="EMBL" id="GJJ10443.1"/>
    </source>
</evidence>
<dbReference type="InterPro" id="IPR011989">
    <property type="entry name" value="ARM-like"/>
</dbReference>
<dbReference type="GO" id="GO:0070979">
    <property type="term" value="P:protein K11-linked ubiquitination"/>
    <property type="evidence" value="ECO:0007669"/>
    <property type="project" value="TreeGrafter"/>
</dbReference>
<name>A0AAV5AAE1_9AGAM</name>
<evidence type="ECO:0000313" key="9">
    <source>
        <dbReference type="Proteomes" id="UP001050691"/>
    </source>
</evidence>
<keyword evidence="9" id="KW-1185">Reference proteome</keyword>
<evidence type="ECO:0000256" key="4">
    <source>
        <dbReference type="ARBA" id="ARBA00022776"/>
    </source>
</evidence>
<keyword evidence="5" id="KW-0131">Cell cycle</keyword>
<dbReference type="GO" id="GO:0051301">
    <property type="term" value="P:cell division"/>
    <property type="evidence" value="ECO:0007669"/>
    <property type="project" value="UniProtKB-KW"/>
</dbReference>
<evidence type="ECO:0000259" key="6">
    <source>
        <dbReference type="Pfam" id="PF18122"/>
    </source>
</evidence>
<evidence type="ECO:0008006" key="10">
    <source>
        <dbReference type="Google" id="ProtNLM"/>
    </source>
</evidence>
<reference evidence="8" key="1">
    <citation type="submission" date="2021-10" db="EMBL/GenBank/DDBJ databases">
        <title>De novo Genome Assembly of Clathrus columnatus (Basidiomycota, Fungi) Using Illumina and Nanopore Sequence Data.</title>
        <authorList>
            <person name="Ogiso-Tanaka E."/>
            <person name="Itagaki H."/>
            <person name="Hosoya T."/>
            <person name="Hosaka K."/>
        </authorList>
    </citation>
    <scope>NUCLEOTIDE SEQUENCE</scope>
    <source>
        <strain evidence="8">MO-923</strain>
    </source>
</reference>
<dbReference type="Proteomes" id="UP001050691">
    <property type="component" value="Unassembled WGS sequence"/>
</dbReference>
<dbReference type="GO" id="GO:0031145">
    <property type="term" value="P:anaphase-promoting complex-dependent catabolic process"/>
    <property type="evidence" value="ECO:0007669"/>
    <property type="project" value="TreeGrafter"/>
</dbReference>
<keyword evidence="4" id="KW-0498">Mitosis</keyword>